<dbReference type="GO" id="GO:0099070">
    <property type="term" value="C:static microtubule bundle"/>
    <property type="evidence" value="ECO:0007669"/>
    <property type="project" value="UniProtKB-ARBA"/>
</dbReference>
<comment type="similarity">
    <text evidence="13">Belongs to the TOG/XMAP215 family.</text>
</comment>
<dbReference type="GO" id="GO:0030951">
    <property type="term" value="P:establishment or maintenance of microtubule cytoskeleton polarity"/>
    <property type="evidence" value="ECO:0007669"/>
    <property type="project" value="InterPro"/>
</dbReference>
<accession>A0AAD7V619</accession>
<feature type="compositionally biased region" description="Polar residues" evidence="14">
    <location>
        <begin position="1857"/>
        <end position="1874"/>
    </location>
</feature>
<feature type="compositionally biased region" description="Basic and acidic residues" evidence="14">
    <location>
        <begin position="1468"/>
        <end position="1478"/>
    </location>
</feature>
<evidence type="ECO:0000256" key="11">
    <source>
        <dbReference type="ARBA" id="ARBA00023306"/>
    </source>
</evidence>
<keyword evidence="4" id="KW-0158">Chromosome</keyword>
<dbReference type="GO" id="GO:1990498">
    <property type="term" value="C:mitotic spindle microtubule"/>
    <property type="evidence" value="ECO:0007669"/>
    <property type="project" value="UniProtKB-ARBA"/>
</dbReference>
<evidence type="ECO:0000256" key="1">
    <source>
        <dbReference type="ARBA" id="ARBA00004300"/>
    </source>
</evidence>
<feature type="compositionally biased region" description="Polar residues" evidence="14">
    <location>
        <begin position="1556"/>
        <end position="1570"/>
    </location>
</feature>
<comment type="subcellular location">
    <subcellularLocation>
        <location evidence="2">Chromosome</location>
        <location evidence="2">Centromere</location>
        <location evidence="2">Kinetochore</location>
    </subcellularLocation>
    <subcellularLocation>
        <location evidence="1">Cytoplasm</location>
        <location evidence="1">Cytoskeleton</location>
        <location evidence="1">Microtubule organizing center</location>
        <location evidence="1">Centrosome</location>
    </subcellularLocation>
    <subcellularLocation>
        <location evidence="3">Cytoplasm</location>
        <location evidence="3">Cytoskeleton</location>
        <location evidence="3">Spindle pole</location>
    </subcellularLocation>
</comment>
<dbReference type="EMBL" id="JARTCD010000015">
    <property type="protein sequence ID" value="KAJ8659988.1"/>
    <property type="molecule type" value="Genomic_DNA"/>
</dbReference>
<dbReference type="SMART" id="SM01349">
    <property type="entry name" value="TOG"/>
    <property type="match status" value="5"/>
</dbReference>
<keyword evidence="12" id="KW-0137">Centromere</keyword>
<evidence type="ECO:0000256" key="3">
    <source>
        <dbReference type="ARBA" id="ARBA00004647"/>
    </source>
</evidence>
<dbReference type="GO" id="GO:0000776">
    <property type="term" value="C:kinetochore"/>
    <property type="evidence" value="ECO:0007669"/>
    <property type="project" value="UniProtKB-KW"/>
</dbReference>
<feature type="compositionally biased region" description="Low complexity" evidence="14">
    <location>
        <begin position="1125"/>
        <end position="1136"/>
    </location>
</feature>
<evidence type="ECO:0000256" key="6">
    <source>
        <dbReference type="ARBA" id="ARBA00022618"/>
    </source>
</evidence>
<feature type="domain" description="TOG" evidence="15">
    <location>
        <begin position="619"/>
        <end position="852"/>
    </location>
</feature>
<keyword evidence="5" id="KW-0963">Cytoplasm</keyword>
<dbReference type="InterPro" id="IPR048491">
    <property type="entry name" value="XMAP215_CLASP_TOG"/>
</dbReference>
<dbReference type="PANTHER" id="PTHR12609">
    <property type="entry name" value="MICROTUBULE ASSOCIATED PROTEIN XMAP215"/>
    <property type="match status" value="1"/>
</dbReference>
<evidence type="ECO:0000256" key="14">
    <source>
        <dbReference type="SAM" id="MobiDB-lite"/>
    </source>
</evidence>
<dbReference type="Pfam" id="PF21041">
    <property type="entry name" value="XMAP215_CLASP_TOG"/>
    <property type="match status" value="3"/>
</dbReference>
<evidence type="ECO:0000256" key="8">
    <source>
        <dbReference type="ARBA" id="ARBA00022776"/>
    </source>
</evidence>
<evidence type="ECO:0000259" key="15">
    <source>
        <dbReference type="SMART" id="SM01349"/>
    </source>
</evidence>
<feature type="region of interest" description="Disordered" evidence="14">
    <location>
        <begin position="849"/>
        <end position="879"/>
    </location>
</feature>
<keyword evidence="6" id="KW-0132">Cell division</keyword>
<comment type="caution">
    <text evidence="16">The sequence shown here is derived from an EMBL/GenBank/DDBJ whole genome shotgun (WGS) entry which is preliminary data.</text>
</comment>
<dbReference type="InterPro" id="IPR045110">
    <property type="entry name" value="XMAP215"/>
</dbReference>
<dbReference type="Proteomes" id="UP001234581">
    <property type="component" value="Unassembled WGS sequence"/>
</dbReference>
<feature type="region of interest" description="Disordered" evidence="14">
    <location>
        <begin position="1125"/>
        <end position="1191"/>
    </location>
</feature>
<keyword evidence="9" id="KW-0995">Kinetochore</keyword>
<protein>
    <recommendedName>
        <fullName evidence="15">TOG domain-containing protein</fullName>
    </recommendedName>
</protein>
<dbReference type="Gene3D" id="1.25.10.10">
    <property type="entry name" value="Leucine-rich Repeat Variant"/>
    <property type="match status" value="5"/>
</dbReference>
<feature type="domain" description="TOG" evidence="15">
    <location>
        <begin position="885"/>
        <end position="1114"/>
    </location>
</feature>
<keyword evidence="11" id="KW-0131">Cell cycle</keyword>
<dbReference type="GO" id="GO:0051315">
    <property type="term" value="P:attachment of mitotic spindle microtubules to kinetochore"/>
    <property type="evidence" value="ECO:0007669"/>
    <property type="project" value="UniProtKB-ARBA"/>
</dbReference>
<dbReference type="GO" id="GO:0005881">
    <property type="term" value="C:cytoplasmic microtubule"/>
    <property type="evidence" value="ECO:0007669"/>
    <property type="project" value="UniProtKB-ARBA"/>
</dbReference>
<dbReference type="GO" id="GO:0046785">
    <property type="term" value="P:microtubule polymerization"/>
    <property type="evidence" value="ECO:0007669"/>
    <property type="project" value="InterPro"/>
</dbReference>
<feature type="domain" description="TOG" evidence="15">
    <location>
        <begin position="1212"/>
        <end position="1466"/>
    </location>
</feature>
<dbReference type="GO" id="GO:0051010">
    <property type="term" value="F:microtubule plus-end binding"/>
    <property type="evidence" value="ECO:0007669"/>
    <property type="project" value="InterPro"/>
</dbReference>
<dbReference type="FunFam" id="1.25.10.10:FF:000050">
    <property type="entry name" value="Cytoskeleton-associated protein 5 isoform X1"/>
    <property type="match status" value="1"/>
</dbReference>
<reference evidence="16 17" key="1">
    <citation type="submission" date="2023-03" db="EMBL/GenBank/DDBJ databases">
        <title>Genome sequence of Lichtheimia ornata CBS 291.66.</title>
        <authorList>
            <person name="Mohabir J.T."/>
            <person name="Shea T.P."/>
            <person name="Kurbessoian T."/>
            <person name="Berby B."/>
            <person name="Fontaine J."/>
            <person name="Livny J."/>
            <person name="Gnirke A."/>
            <person name="Stajich J.E."/>
            <person name="Cuomo C.A."/>
        </authorList>
    </citation>
    <scope>NUCLEOTIDE SEQUENCE [LARGE SCALE GENOMIC DNA]</scope>
    <source>
        <strain evidence="16">CBS 291.66</strain>
    </source>
</reference>
<evidence type="ECO:0000256" key="9">
    <source>
        <dbReference type="ARBA" id="ARBA00022838"/>
    </source>
</evidence>
<evidence type="ECO:0000256" key="2">
    <source>
        <dbReference type="ARBA" id="ARBA00004629"/>
    </source>
</evidence>
<feature type="compositionally biased region" description="Low complexity" evidence="14">
    <location>
        <begin position="2158"/>
        <end position="2169"/>
    </location>
</feature>
<dbReference type="FunFam" id="1.25.10.10:FF:000019">
    <property type="entry name" value="Cytoskeleton-associated protein 5"/>
    <property type="match status" value="1"/>
</dbReference>
<dbReference type="GO" id="GO:0044732">
    <property type="term" value="C:mitotic spindle pole body"/>
    <property type="evidence" value="ECO:0007669"/>
    <property type="project" value="UniProtKB-ARBA"/>
</dbReference>
<evidence type="ECO:0000256" key="4">
    <source>
        <dbReference type="ARBA" id="ARBA00022454"/>
    </source>
</evidence>
<name>A0AAD7V619_9FUNG</name>
<feature type="compositionally biased region" description="Low complexity" evidence="14">
    <location>
        <begin position="581"/>
        <end position="613"/>
    </location>
</feature>
<keyword evidence="8" id="KW-0498">Mitosis</keyword>
<evidence type="ECO:0000256" key="7">
    <source>
        <dbReference type="ARBA" id="ARBA00022737"/>
    </source>
</evidence>
<dbReference type="GO" id="GO:1990571">
    <property type="term" value="P:meiotic centromere clustering"/>
    <property type="evidence" value="ECO:0007669"/>
    <property type="project" value="UniProtKB-ARBA"/>
</dbReference>
<dbReference type="GO" id="GO:0051301">
    <property type="term" value="P:cell division"/>
    <property type="evidence" value="ECO:0007669"/>
    <property type="project" value="UniProtKB-KW"/>
</dbReference>
<feature type="compositionally biased region" description="Low complexity" evidence="14">
    <location>
        <begin position="2112"/>
        <end position="2144"/>
    </location>
</feature>
<keyword evidence="7" id="KW-0677">Repeat</keyword>
<evidence type="ECO:0000256" key="5">
    <source>
        <dbReference type="ARBA" id="ARBA00022490"/>
    </source>
</evidence>
<sequence>MDSGDQEDYNKLPVADRLQHKLWKARVSAYEELTSLFRKTDNDSDFYTYEPYLKKIATDANAVAQEAGLNVIYEFVNNAPNAASSRETVVPALVEKCLGAMKAGTKQKATEVILLYAEIDVADPVVELVLPGLSAKQPKLVTQTVVVLREFVKQFGVPRVVNPKPILKTIPKLFAHTDKNVRAEAFSMTVELYRWLGAAINNSLSDLKPVQVKDLEAAFAKLPQEKAKPERLLRSEQAAAAEAAAAEAEMGEAEDGDGGDDQGEPMDEDPVDPYDFADPVNITAKLPGNFFELIASKKWQERREALDALMAAAKTPRIADNDYTELMAALAKRINDTNILLVGTAANCVEAIATGLRQDFAKYKGVVALPMTEKLKERKPAILEHLMNGLNAVFGTVSLSDILEDVSTGVKHKNPQVRANSVKLLSRRLKETRAAPVKAEYKAFAEMMLKTLDDADGGAREASAEGLGTLMKVVGEKALAPWTEGLDDIKMGKIKEACEKAEVKAKPIVAKKPPPAPAAKKAPAKPAMKPKPAAAKKAPPPPKAEPEPMAIDDDSAPPPTMSPPKRKPPARLAGSSAKKPTLSSSKPKAATASSSSAAAGPKKAAKLPPSSGPEEVRYKFTQEDAEARATEFIPEQIWNDVAQSQWKVRLAAMESLQTHFSSMDPIDTEPEIVFRALSKKPGWKEMNFQVMGKLFGVLQLLATDCPKFNKACVAIAVQVLVEKLGDIKLKKPAGECLIVFAEKTSLQFVFSQSYPIWKKAKSPKVLADSLTWIHSAIMDFGIAGLQVRDLIEFIKFALSNTNASVRTSAVTVLGALRMFIGPEVKSFVQDVTPALLANIEAEFDKVAQMDPPQPTRTSADTQASGGGGSSRGGGGGGGAADAVESLFPRVDISSQLSKASSACSDANWKVRKEGLEKVLSIIAEANKRIKPNLGEFPGVLKQRLADSNKNLQIMALDIAGQLAGAAGKPFEKYLKPLTGPVTTSLSDNKANVRAAGIATLEEFRKACGIDGMIGAFATSLSGDSPSLRKELLAWLSTTLKEEQSTPDLSPMISPILSCLQDRNADVRKSAQACLPMIIASAGYEAVVHKSADLKSAQRQAIMPMIEAHRGAAAAAAPAAAAPTLAAQPKRATASAASEERSIGKSRLAPRKKPGLQAPRASGIASPGSASAAAAAAASTEQAQPPVLSEDTRAKQIRAKKEIRWQFDTPRPDLVDGLRSLSEPHFSAEVRSLLFSTSQYAERDRLSGLALLDECLVSPEICSNKYDIDFSDMKLRYIANADIILKYLTIRFFDTNTSMLIKCLDVTEHLVAIMDEEGYHLTEYEAISFLPFLINKIGDPKEVMRARIRNILKGMCRVYPATKLFNHILDSAASSKNAKARAECLEEIGALIQRNGISVMIPNKSLPLVATHIGDRDAGVRNAALNAIAQAYILVGDTVYKYVGRLGEKEKGMLEERLKRTKPSASVIAEREAKAKQEAEEMEVDEFPTVSQLPRLPRPSKQRIPAPQHTPPPPPPQQRNVEPEPMEDVTDDYGNRVDTAGGMAGLSEPRTLPGPSSMRQPRTATHPSLQQAIQQERGDYIVDYLIAQITNGDPQPSIEALKQLDKILNSKPELILPDIEPLINAITLQVRLAYSTVDPRVPATTRLCKHLVSALVLLFSNRDLACAVSQDALHHLLEELAHRLLDQKMLALESGPQLSKALNVAMVKVLENSQRNVTFSALLSLLGTSAAVLRPGDDTNAKETRYTELTMKCLWKLAKTVQENLRTGVLNPDELLFDINKFFITTPPTEWKRRAAESVPLGEMPLRTVKTLLLELVNGLGDSIFQHLTLIDNPQASSVYPYLHHMLEACRKRERMQQVRQSPYATMPQTGSENPRFSAHSRTSSLSRPSSISSLKSNGMARTTSIGSYLSGEQPMDTGAASGGHPADMTIPVAAPMHQQTNRLSTPSPVSHNVQPMQVDDEPMQTDRTLSDYEMNQLLTQIFHKIGTRDQTKQGIIELYEFQKKYPLAEAKVNTYLSQSGQYFQSYIRRGLSNLAAEDTDLRSQQAQSSPVAMHTTTTTANAMTTTTTSMASVPVSNLPAATASMTTAPIGSTTAAASSSSSPSSPPPQPPAATTINTTTTTTTTDYSSHHSSPRNSSPPISSPVLQEQQQRQSTDLSRTSSMSGYRSSMHADDSTEIKLRLQRLKQKFGGKTSQQQQHF</sequence>
<dbReference type="InterPro" id="IPR011989">
    <property type="entry name" value="ARM-like"/>
</dbReference>
<gene>
    <name evidence="16" type="ORF">O0I10_004215</name>
</gene>
<feature type="compositionally biased region" description="Gly residues" evidence="14">
    <location>
        <begin position="864"/>
        <end position="879"/>
    </location>
</feature>
<feature type="compositionally biased region" description="Polar residues" evidence="14">
    <location>
        <begin position="2145"/>
        <end position="2157"/>
    </location>
</feature>
<dbReference type="GO" id="GO:0061863">
    <property type="term" value="F:microtubule plus end polymerase"/>
    <property type="evidence" value="ECO:0007669"/>
    <property type="project" value="InterPro"/>
</dbReference>
<feature type="compositionally biased region" description="Low complexity" evidence="14">
    <location>
        <begin position="236"/>
        <end position="248"/>
    </location>
</feature>
<feature type="compositionally biased region" description="Low complexity" evidence="14">
    <location>
        <begin position="1877"/>
        <end position="1896"/>
    </location>
</feature>
<keyword evidence="10" id="KW-0206">Cytoskeleton</keyword>
<feature type="compositionally biased region" description="Pro residues" evidence="14">
    <location>
        <begin position="1507"/>
        <end position="1516"/>
    </location>
</feature>
<dbReference type="InterPro" id="IPR034085">
    <property type="entry name" value="TOG"/>
</dbReference>
<feature type="region of interest" description="Disordered" evidence="14">
    <location>
        <begin position="1854"/>
        <end position="1926"/>
    </location>
</feature>
<feature type="region of interest" description="Disordered" evidence="14">
    <location>
        <begin position="2091"/>
        <end position="2178"/>
    </location>
</feature>
<dbReference type="SUPFAM" id="SSF48371">
    <property type="entry name" value="ARM repeat"/>
    <property type="match status" value="2"/>
</dbReference>
<feature type="region of interest" description="Disordered" evidence="14">
    <location>
        <begin position="1460"/>
        <end position="1570"/>
    </location>
</feature>
<organism evidence="16 17">
    <name type="scientific">Lichtheimia ornata</name>
    <dbReference type="NCBI Taxonomy" id="688661"/>
    <lineage>
        <taxon>Eukaryota</taxon>
        <taxon>Fungi</taxon>
        <taxon>Fungi incertae sedis</taxon>
        <taxon>Mucoromycota</taxon>
        <taxon>Mucoromycotina</taxon>
        <taxon>Mucoromycetes</taxon>
        <taxon>Mucorales</taxon>
        <taxon>Lichtheimiaceae</taxon>
        <taxon>Lichtheimia</taxon>
    </lineage>
</organism>
<proteinExistence type="inferred from homology"/>
<feature type="region of interest" description="Disordered" evidence="14">
    <location>
        <begin position="228"/>
        <end position="278"/>
    </location>
</feature>
<evidence type="ECO:0000313" key="16">
    <source>
        <dbReference type="EMBL" id="KAJ8659988.1"/>
    </source>
</evidence>
<dbReference type="InterPro" id="IPR016024">
    <property type="entry name" value="ARM-type_fold"/>
</dbReference>
<feature type="compositionally biased region" description="Acidic residues" evidence="14">
    <location>
        <begin position="249"/>
        <end position="272"/>
    </location>
</feature>
<evidence type="ECO:0000256" key="13">
    <source>
        <dbReference type="ARBA" id="ARBA00025722"/>
    </source>
</evidence>
<evidence type="ECO:0000256" key="12">
    <source>
        <dbReference type="ARBA" id="ARBA00023328"/>
    </source>
</evidence>
<feature type="compositionally biased region" description="Low complexity" evidence="14">
    <location>
        <begin position="1157"/>
        <end position="1178"/>
    </location>
</feature>
<dbReference type="FunFam" id="1.25.10.10:FF:000068">
    <property type="entry name" value="cytoskeleton-associated protein 5 isoform X1"/>
    <property type="match status" value="1"/>
</dbReference>
<feature type="domain" description="TOG" evidence="15">
    <location>
        <begin position="275"/>
        <end position="507"/>
    </location>
</feature>
<dbReference type="GO" id="GO:0000922">
    <property type="term" value="C:spindle pole"/>
    <property type="evidence" value="ECO:0007669"/>
    <property type="project" value="UniProtKB-SubCell"/>
</dbReference>
<feature type="domain" description="TOG" evidence="15">
    <location>
        <begin position="2"/>
        <end position="228"/>
    </location>
</feature>
<dbReference type="GeneID" id="83211628"/>
<dbReference type="RefSeq" id="XP_058344901.1">
    <property type="nucleotide sequence ID" value="XM_058484276.1"/>
</dbReference>
<evidence type="ECO:0000313" key="17">
    <source>
        <dbReference type="Proteomes" id="UP001234581"/>
    </source>
</evidence>
<keyword evidence="17" id="KW-1185">Reference proteome</keyword>
<feature type="region of interest" description="Disordered" evidence="14">
    <location>
        <begin position="506"/>
        <end position="615"/>
    </location>
</feature>
<dbReference type="FunFam" id="1.25.10.10:FF:000063">
    <property type="entry name" value="Putative cytoskeleton-associated protein 5"/>
    <property type="match status" value="1"/>
</dbReference>
<evidence type="ECO:0000256" key="10">
    <source>
        <dbReference type="ARBA" id="ARBA00023212"/>
    </source>
</evidence>
<feature type="compositionally biased region" description="Low complexity" evidence="14">
    <location>
        <begin position="518"/>
        <end position="537"/>
    </location>
</feature>
<feature type="compositionally biased region" description="Low complexity" evidence="14">
    <location>
        <begin position="2091"/>
        <end position="2103"/>
    </location>
</feature>
<dbReference type="GO" id="GO:0000022">
    <property type="term" value="P:mitotic spindle elongation"/>
    <property type="evidence" value="ECO:0007669"/>
    <property type="project" value="UniProtKB-ARBA"/>
</dbReference>